<reference evidence="1" key="2">
    <citation type="submission" date="2020-09" db="EMBL/GenBank/DDBJ databases">
        <authorList>
            <person name="Sun Q."/>
            <person name="Ohkuma M."/>
        </authorList>
    </citation>
    <scope>NUCLEOTIDE SEQUENCE</scope>
    <source>
        <strain evidence="1">JCM 3086</strain>
    </source>
</reference>
<accession>A0A917P156</accession>
<dbReference type="EMBL" id="BMQA01000039">
    <property type="protein sequence ID" value="GGJ51085.1"/>
    <property type="molecule type" value="Genomic_DNA"/>
</dbReference>
<evidence type="ECO:0000313" key="1">
    <source>
        <dbReference type="EMBL" id="GGJ51085.1"/>
    </source>
</evidence>
<proteinExistence type="predicted"/>
<evidence type="ECO:0000313" key="2">
    <source>
        <dbReference type="Proteomes" id="UP000657574"/>
    </source>
</evidence>
<organism evidence="1 2">
    <name type="scientific">Streptomyces brasiliensis</name>
    <dbReference type="NCBI Taxonomy" id="1954"/>
    <lineage>
        <taxon>Bacteria</taxon>
        <taxon>Bacillati</taxon>
        <taxon>Actinomycetota</taxon>
        <taxon>Actinomycetes</taxon>
        <taxon>Kitasatosporales</taxon>
        <taxon>Streptomycetaceae</taxon>
        <taxon>Streptomyces</taxon>
    </lineage>
</organism>
<dbReference type="RefSeq" id="WP_189315585.1">
    <property type="nucleotide sequence ID" value="NZ_BMQA01000039.1"/>
</dbReference>
<gene>
    <name evidence="1" type="ORF">GCM10010121_072460</name>
</gene>
<comment type="caution">
    <text evidence="1">The sequence shown here is derived from an EMBL/GenBank/DDBJ whole genome shotgun (WGS) entry which is preliminary data.</text>
</comment>
<keyword evidence="2" id="KW-1185">Reference proteome</keyword>
<dbReference type="Proteomes" id="UP000657574">
    <property type="component" value="Unassembled WGS sequence"/>
</dbReference>
<dbReference type="AlphaFoldDB" id="A0A917P156"/>
<name>A0A917P156_9ACTN</name>
<protein>
    <submittedName>
        <fullName evidence="1">Uncharacterized protein</fullName>
    </submittedName>
</protein>
<sequence length="45" mass="4833">MAESIAVPGDAEVWRSAGEPARTQVRESFSLDGVARTWTELLVSG</sequence>
<reference evidence="1" key="1">
    <citation type="journal article" date="2014" name="Int. J. Syst. Evol. Microbiol.">
        <title>Complete genome sequence of Corynebacterium casei LMG S-19264T (=DSM 44701T), isolated from a smear-ripened cheese.</title>
        <authorList>
            <consortium name="US DOE Joint Genome Institute (JGI-PGF)"/>
            <person name="Walter F."/>
            <person name="Albersmeier A."/>
            <person name="Kalinowski J."/>
            <person name="Ruckert C."/>
        </authorList>
    </citation>
    <scope>NUCLEOTIDE SEQUENCE</scope>
    <source>
        <strain evidence="1">JCM 3086</strain>
    </source>
</reference>